<reference evidence="1 2" key="2">
    <citation type="journal article" date="2022" name="Mol. Ecol. Resour.">
        <title>The genomes of chicory, endive, great burdock and yacon provide insights into Asteraceae paleo-polyploidization history and plant inulin production.</title>
        <authorList>
            <person name="Fan W."/>
            <person name="Wang S."/>
            <person name="Wang H."/>
            <person name="Wang A."/>
            <person name="Jiang F."/>
            <person name="Liu H."/>
            <person name="Zhao H."/>
            <person name="Xu D."/>
            <person name="Zhang Y."/>
        </authorList>
    </citation>
    <scope>NUCLEOTIDE SEQUENCE [LARGE SCALE GENOMIC DNA]</scope>
    <source>
        <strain evidence="2">cv. Niubang</strain>
    </source>
</reference>
<keyword evidence="2" id="KW-1185">Reference proteome</keyword>
<proteinExistence type="predicted"/>
<name>A0ACB9ACE1_ARCLA</name>
<evidence type="ECO:0000313" key="1">
    <source>
        <dbReference type="EMBL" id="KAI3707289.1"/>
    </source>
</evidence>
<gene>
    <name evidence="1" type="ORF">L6452_25677</name>
</gene>
<evidence type="ECO:0000313" key="2">
    <source>
        <dbReference type="Proteomes" id="UP001055879"/>
    </source>
</evidence>
<organism evidence="1 2">
    <name type="scientific">Arctium lappa</name>
    <name type="common">Greater burdock</name>
    <name type="synonym">Lappa major</name>
    <dbReference type="NCBI Taxonomy" id="4217"/>
    <lineage>
        <taxon>Eukaryota</taxon>
        <taxon>Viridiplantae</taxon>
        <taxon>Streptophyta</taxon>
        <taxon>Embryophyta</taxon>
        <taxon>Tracheophyta</taxon>
        <taxon>Spermatophyta</taxon>
        <taxon>Magnoliopsida</taxon>
        <taxon>eudicotyledons</taxon>
        <taxon>Gunneridae</taxon>
        <taxon>Pentapetalae</taxon>
        <taxon>asterids</taxon>
        <taxon>campanulids</taxon>
        <taxon>Asterales</taxon>
        <taxon>Asteraceae</taxon>
        <taxon>Carduoideae</taxon>
        <taxon>Cardueae</taxon>
        <taxon>Arctiinae</taxon>
        <taxon>Arctium</taxon>
    </lineage>
</organism>
<dbReference type="Proteomes" id="UP001055879">
    <property type="component" value="Linkage Group LG08"/>
</dbReference>
<comment type="caution">
    <text evidence="1">The sequence shown here is derived from an EMBL/GenBank/DDBJ whole genome shotgun (WGS) entry which is preliminary data.</text>
</comment>
<sequence length="503" mass="54820">MRRSLGKLSHQAIGRTTGKAILLSASSSSFDFSTTAGNNGGGDGGGGRGRGRGSDFPKFSFVDSIPGKGEPTNHEDETSSPSPLGHGRGKPLASSPNTPPCSSIGDSGANRGTVAGRGRGTVQSPQFEENSRRTVRPHPQSEEKSNPRTPVFFRKDGEVNLPPKLPIGDQSKNREKDNLPKSILSFLSGAGRGKPAQSTTHVANEKVEEVNRHIKPRQSVQPRPASPKMSQEEAINRARGILFKEGDGGAEDGGSETQGGFRGMGARGGGGRGQRGGFSLRGRGRGMGRGRGRGRGRGMSYRDDEDDEEDEEETADDKANAEKLTKYLGPEKMDLLVQAYEEASANVLPSPEEDAHVDAMHTNLLLECEPEYLMAEFDSNPNIDEKPLISLQDALEKMKPFLMAYEDIQTDKEWRDVVEETMKNLPLMKELVDYYSGPNRATAKKQGEELERVVKTLPASTPPSVKRFTDRAVLSLQSNPGWGFDRKCQFMDKLVWEVSQSYK</sequence>
<dbReference type="EMBL" id="CM042054">
    <property type="protein sequence ID" value="KAI3707289.1"/>
    <property type="molecule type" value="Genomic_DNA"/>
</dbReference>
<protein>
    <submittedName>
        <fullName evidence="1">Uncharacterized protein</fullName>
    </submittedName>
</protein>
<accession>A0ACB9ACE1</accession>
<reference evidence="2" key="1">
    <citation type="journal article" date="2022" name="Mol. Ecol. Resour.">
        <title>The genomes of chicory, endive, great burdock and yacon provide insights into Asteraceae palaeo-polyploidization history and plant inulin production.</title>
        <authorList>
            <person name="Fan W."/>
            <person name="Wang S."/>
            <person name="Wang H."/>
            <person name="Wang A."/>
            <person name="Jiang F."/>
            <person name="Liu H."/>
            <person name="Zhao H."/>
            <person name="Xu D."/>
            <person name="Zhang Y."/>
        </authorList>
    </citation>
    <scope>NUCLEOTIDE SEQUENCE [LARGE SCALE GENOMIC DNA]</scope>
    <source>
        <strain evidence="2">cv. Niubang</strain>
    </source>
</reference>